<protein>
    <submittedName>
        <fullName evidence="2">Uncharacterized protein (TIGR02001 family)</fullName>
    </submittedName>
</protein>
<proteinExistence type="predicted"/>
<dbReference type="Proteomes" id="UP000295129">
    <property type="component" value="Unassembled WGS sequence"/>
</dbReference>
<feature type="chain" id="PRO_5020681342" evidence="1">
    <location>
        <begin position="25"/>
        <end position="255"/>
    </location>
</feature>
<keyword evidence="3" id="KW-1185">Reference proteome</keyword>
<evidence type="ECO:0000313" key="3">
    <source>
        <dbReference type="Proteomes" id="UP000295129"/>
    </source>
</evidence>
<sequence length="255" mass="27870">MRKSSLAIAVLASMQLIGTGVAHAQEESPFSANVSLTSDYAYRGISQTDEGPALQGGFDFKHSSGFYLGTWGSSISWLRDVEHAARKEDSTFSSSSGSSLELDFYGGYSKEFGDFGLDVGLLQYYYPGSYSSAWKAGTGLKNPNTLEGYVGLSWKFLSFKYSHAFTDLFGAPDSKGSQYFDLSASYEVADGISLDGHYGHQMITGPGKSYYDWKLGVTASYWGVDFGLHYVDTDISHKDSVDADARYIFSVTKSF</sequence>
<dbReference type="RefSeq" id="WP_133592502.1">
    <property type="nucleotide sequence ID" value="NZ_SNVV01000011.1"/>
</dbReference>
<feature type="signal peptide" evidence="1">
    <location>
        <begin position="1"/>
        <end position="24"/>
    </location>
</feature>
<evidence type="ECO:0000313" key="2">
    <source>
        <dbReference type="EMBL" id="TDN49665.1"/>
    </source>
</evidence>
<dbReference type="AlphaFoldDB" id="A0A4R6DWK5"/>
<dbReference type="InterPro" id="IPR010239">
    <property type="entry name" value="CHP02001"/>
</dbReference>
<reference evidence="2 3" key="1">
    <citation type="submission" date="2019-03" db="EMBL/GenBank/DDBJ databases">
        <title>Genomic Encyclopedia of Type Strains, Phase IV (KMG-IV): sequencing the most valuable type-strain genomes for metagenomic binning, comparative biology and taxonomic classification.</title>
        <authorList>
            <person name="Goeker M."/>
        </authorList>
    </citation>
    <scope>NUCLEOTIDE SEQUENCE [LARGE SCALE GENOMIC DNA]</scope>
    <source>
        <strain evidence="2 3">DSM 12121</strain>
    </source>
</reference>
<dbReference type="EMBL" id="SNVV01000011">
    <property type="protein sequence ID" value="TDN49665.1"/>
    <property type="molecule type" value="Genomic_DNA"/>
</dbReference>
<gene>
    <name evidence="2" type="ORF">C7389_111144</name>
</gene>
<dbReference type="Pfam" id="PF09694">
    <property type="entry name" value="Gcw_chp"/>
    <property type="match status" value="1"/>
</dbReference>
<keyword evidence="1" id="KW-0732">Signal</keyword>
<dbReference type="NCBIfam" id="TIGR02001">
    <property type="entry name" value="gcw_chp"/>
    <property type="match status" value="1"/>
</dbReference>
<comment type="caution">
    <text evidence="2">The sequence shown here is derived from an EMBL/GenBank/DDBJ whole genome shotgun (WGS) entry which is preliminary data.</text>
</comment>
<accession>A0A4R6DWK5</accession>
<name>A0A4R6DWK5_9RHOO</name>
<evidence type="ECO:0000256" key="1">
    <source>
        <dbReference type="SAM" id="SignalP"/>
    </source>
</evidence>
<organism evidence="2 3">
    <name type="scientific">Azoarcus indigens</name>
    <dbReference type="NCBI Taxonomy" id="29545"/>
    <lineage>
        <taxon>Bacteria</taxon>
        <taxon>Pseudomonadati</taxon>
        <taxon>Pseudomonadota</taxon>
        <taxon>Betaproteobacteria</taxon>
        <taxon>Rhodocyclales</taxon>
        <taxon>Zoogloeaceae</taxon>
        <taxon>Azoarcus</taxon>
    </lineage>
</organism>
<dbReference type="OrthoDB" id="9793561at2"/>